<dbReference type="SUPFAM" id="SSF161098">
    <property type="entry name" value="MetI-like"/>
    <property type="match status" value="1"/>
</dbReference>
<evidence type="ECO:0000256" key="2">
    <source>
        <dbReference type="ARBA" id="ARBA00009306"/>
    </source>
</evidence>
<evidence type="ECO:0000256" key="1">
    <source>
        <dbReference type="ARBA" id="ARBA00004651"/>
    </source>
</evidence>
<comment type="subcellular location">
    <subcellularLocation>
        <location evidence="1 9">Cell membrane</location>
        <topology evidence="1 9">Multi-pass membrane protein</topology>
    </subcellularLocation>
</comment>
<reference evidence="13 15" key="2">
    <citation type="submission" date="2016-08" db="EMBL/GenBank/DDBJ databases">
        <authorList>
            <person name="Varghese N."/>
            <person name="Submissions Spin"/>
        </authorList>
    </citation>
    <scope>NUCLEOTIDE SEQUENCE [LARGE SCALE GENOMIC DNA]</scope>
    <source>
        <strain evidence="13 15">HL-109</strain>
    </source>
</reference>
<evidence type="ECO:0000256" key="6">
    <source>
        <dbReference type="ARBA" id="ARBA00022989"/>
    </source>
</evidence>
<evidence type="ECO:0000256" key="10">
    <source>
        <dbReference type="SAM" id="MobiDB-lite"/>
    </source>
</evidence>
<keyword evidence="15" id="KW-1185">Reference proteome</keyword>
<dbReference type="PATRIC" id="fig|1653334.4.peg.2371"/>
<dbReference type="Gene3D" id="1.10.3720.10">
    <property type="entry name" value="MetI-like"/>
    <property type="match status" value="1"/>
</dbReference>
<evidence type="ECO:0000313" key="15">
    <source>
        <dbReference type="Proteomes" id="UP000182800"/>
    </source>
</evidence>
<dbReference type="PANTHER" id="PTHR30151:SF39">
    <property type="entry name" value="ABC TRANSPORTER PERMEASE PROTEIN"/>
    <property type="match status" value="1"/>
</dbReference>
<evidence type="ECO:0000259" key="11">
    <source>
        <dbReference type="PROSITE" id="PS50928"/>
    </source>
</evidence>
<dbReference type="Pfam" id="PF00528">
    <property type="entry name" value="BPD_transp_1"/>
    <property type="match status" value="1"/>
</dbReference>
<feature type="transmembrane region" description="Helical" evidence="9">
    <location>
        <begin position="208"/>
        <end position="240"/>
    </location>
</feature>
<dbReference type="EMBL" id="LJSX01000007">
    <property type="protein sequence ID" value="KPQ11550.1"/>
    <property type="molecule type" value="Genomic_DNA"/>
</dbReference>
<dbReference type="STRING" id="1653334.GA0071312_3449"/>
<reference evidence="12 14" key="1">
    <citation type="submission" date="2015-09" db="EMBL/GenBank/DDBJ databases">
        <title>Identification and resolution of microdiversity through metagenomic sequencing of parallel consortia.</title>
        <authorList>
            <person name="Nelson W.C."/>
            <person name="Romine M.F."/>
            <person name="Lindemann S.R."/>
        </authorList>
    </citation>
    <scope>NUCLEOTIDE SEQUENCE [LARGE SCALE GENOMIC DNA]</scope>
    <source>
        <strain evidence="12">HL-109</strain>
    </source>
</reference>
<dbReference type="AlphaFoldDB" id="A0A0P7X8P2"/>
<dbReference type="PROSITE" id="PS50928">
    <property type="entry name" value="ABC_TM1"/>
    <property type="match status" value="1"/>
</dbReference>
<dbReference type="Proteomes" id="UP000182800">
    <property type="component" value="Unassembled WGS sequence"/>
</dbReference>
<keyword evidence="6 9" id="KW-1133">Transmembrane helix</keyword>
<keyword evidence="5 9" id="KW-0812">Transmembrane</keyword>
<evidence type="ECO:0000256" key="9">
    <source>
        <dbReference type="RuleBase" id="RU363032"/>
    </source>
</evidence>
<feature type="transmembrane region" description="Helical" evidence="9">
    <location>
        <begin position="260"/>
        <end position="286"/>
    </location>
</feature>
<keyword evidence="4" id="KW-1003">Cell membrane</keyword>
<evidence type="ECO:0000313" key="14">
    <source>
        <dbReference type="Proteomes" id="UP000050497"/>
    </source>
</evidence>
<evidence type="ECO:0000256" key="7">
    <source>
        <dbReference type="ARBA" id="ARBA00023136"/>
    </source>
</evidence>
<comment type="function">
    <text evidence="8">Probably part of an ABC transporter complex. Probably responsible for the translocation of the substrate across the membrane.</text>
</comment>
<organism evidence="12 14">
    <name type="scientific">Saliniramus fredricksonii</name>
    <dbReference type="NCBI Taxonomy" id="1653334"/>
    <lineage>
        <taxon>Bacteria</taxon>
        <taxon>Pseudomonadati</taxon>
        <taxon>Pseudomonadota</taxon>
        <taxon>Alphaproteobacteria</taxon>
        <taxon>Hyphomicrobiales</taxon>
        <taxon>Salinarimonadaceae</taxon>
        <taxon>Saliniramus</taxon>
    </lineage>
</organism>
<protein>
    <submittedName>
        <fullName evidence="12">ABC-type sulfonate uptake system permease component SsuC</fullName>
    </submittedName>
    <submittedName>
        <fullName evidence="13">Sulfonate transport system permease protein</fullName>
    </submittedName>
</protein>
<dbReference type="Proteomes" id="UP000050497">
    <property type="component" value="Unassembled WGS sequence"/>
</dbReference>
<proteinExistence type="inferred from homology"/>
<feature type="transmembrane region" description="Helical" evidence="9">
    <location>
        <begin position="102"/>
        <end position="127"/>
    </location>
</feature>
<keyword evidence="7 9" id="KW-0472">Membrane</keyword>
<dbReference type="PANTHER" id="PTHR30151">
    <property type="entry name" value="ALKANE SULFONATE ABC TRANSPORTER-RELATED, MEMBRANE SUBUNIT"/>
    <property type="match status" value="1"/>
</dbReference>
<feature type="transmembrane region" description="Helical" evidence="9">
    <location>
        <begin position="164"/>
        <end position="187"/>
    </location>
</feature>
<evidence type="ECO:0000313" key="13">
    <source>
        <dbReference type="EMBL" id="SCC82457.1"/>
    </source>
</evidence>
<evidence type="ECO:0000256" key="5">
    <source>
        <dbReference type="ARBA" id="ARBA00022692"/>
    </source>
</evidence>
<feature type="domain" description="ABC transmembrane type-1" evidence="11">
    <location>
        <begin position="98"/>
        <end position="278"/>
    </location>
</feature>
<dbReference type="EMBL" id="FMBM01000002">
    <property type="protein sequence ID" value="SCC82457.1"/>
    <property type="molecule type" value="Genomic_DNA"/>
</dbReference>
<evidence type="ECO:0000256" key="4">
    <source>
        <dbReference type="ARBA" id="ARBA00022475"/>
    </source>
</evidence>
<evidence type="ECO:0000256" key="8">
    <source>
        <dbReference type="ARBA" id="ARBA00056719"/>
    </source>
</evidence>
<feature type="transmembrane region" description="Helical" evidence="9">
    <location>
        <begin position="139"/>
        <end position="158"/>
    </location>
</feature>
<gene>
    <name evidence="12" type="primary">ssuC</name>
    <name evidence="13" type="ORF">GA0071312_3449</name>
    <name evidence="12" type="ORF">HLUCCO17_06475</name>
</gene>
<evidence type="ECO:0000313" key="12">
    <source>
        <dbReference type="EMBL" id="KPQ11550.1"/>
    </source>
</evidence>
<comment type="caution">
    <text evidence="12">The sequence shown here is derived from an EMBL/GenBank/DDBJ whole genome shotgun (WGS) entry which is preliminary data.</text>
</comment>
<keyword evidence="3 9" id="KW-0813">Transport</keyword>
<name>A0A0P7X8P2_9HYPH</name>
<comment type="similarity">
    <text evidence="2 9">Belongs to the binding-protein-dependent transport system permease family.</text>
</comment>
<dbReference type="FunFam" id="1.10.3720.10:FF:000003">
    <property type="entry name" value="Aliphatic sulfonate ABC transporter permease"/>
    <property type="match status" value="1"/>
</dbReference>
<dbReference type="GO" id="GO:0005886">
    <property type="term" value="C:plasma membrane"/>
    <property type="evidence" value="ECO:0007669"/>
    <property type="project" value="UniProtKB-SubCell"/>
</dbReference>
<dbReference type="CDD" id="cd06261">
    <property type="entry name" value="TM_PBP2"/>
    <property type="match status" value="1"/>
</dbReference>
<dbReference type="GO" id="GO:0010438">
    <property type="term" value="P:cellular response to sulfur starvation"/>
    <property type="evidence" value="ECO:0007669"/>
    <property type="project" value="TreeGrafter"/>
</dbReference>
<dbReference type="InterPro" id="IPR000515">
    <property type="entry name" value="MetI-like"/>
</dbReference>
<feature type="transmembrane region" description="Helical" evidence="9">
    <location>
        <begin position="47"/>
        <end position="70"/>
    </location>
</feature>
<feature type="region of interest" description="Disordered" evidence="10">
    <location>
        <begin position="1"/>
        <end position="31"/>
    </location>
</feature>
<accession>A0A0P7X8P2</accession>
<dbReference type="GO" id="GO:0042918">
    <property type="term" value="P:alkanesulfonate transmembrane transport"/>
    <property type="evidence" value="ECO:0007669"/>
    <property type="project" value="UniProtKB-ARBA"/>
</dbReference>
<evidence type="ECO:0000256" key="3">
    <source>
        <dbReference type="ARBA" id="ARBA00022448"/>
    </source>
</evidence>
<sequence>MALPQAADTHDATEPAAGSHQPAATGVAPNAAGSRMHSRRHWFSDQFALALILPLGLAIGWEAAVSFGLAEGRLMPPPSRIASAFHELALYGDLWRHVWATLWRVLAGFALGAVAGIIFGALSGASGFLRKLLDPTLQALRAVPSIAWVPLFILWFGIFETSKVMLIAVGVFFPVYLGVAQGILSVDRKLVEVGRAFRLSRPAMARRILLPAILPETLTALRSGLGLGFMFVVAAEFMGASEGLGYLLVDGQQMGMTDQIVAAIIAFALLGKAADWLLVTLTAPLIRWQDTVRERL</sequence>
<dbReference type="InterPro" id="IPR035906">
    <property type="entry name" value="MetI-like_sf"/>
</dbReference>